<dbReference type="InterPro" id="IPR007969">
    <property type="entry name" value="DUF732"/>
</dbReference>
<organism evidence="3 4">
    <name type="scientific">Williamsia sterculiae</name>
    <dbReference type="NCBI Taxonomy" id="1344003"/>
    <lineage>
        <taxon>Bacteria</taxon>
        <taxon>Bacillati</taxon>
        <taxon>Actinomycetota</taxon>
        <taxon>Actinomycetes</taxon>
        <taxon>Mycobacteriales</taxon>
        <taxon>Nocardiaceae</taxon>
        <taxon>Williamsia</taxon>
    </lineage>
</organism>
<dbReference type="Proteomes" id="UP000186218">
    <property type="component" value="Unassembled WGS sequence"/>
</dbReference>
<dbReference type="STRING" id="1344003.SAMN05445060_0208"/>
<dbReference type="PROSITE" id="PS51257">
    <property type="entry name" value="PROKAR_LIPOPROTEIN"/>
    <property type="match status" value="1"/>
</dbReference>
<protein>
    <recommendedName>
        <fullName evidence="2">DUF732 domain-containing protein</fullName>
    </recommendedName>
</protein>
<feature type="signal peptide" evidence="1">
    <location>
        <begin position="1"/>
        <end position="17"/>
    </location>
</feature>
<dbReference type="EMBL" id="FTNT01000001">
    <property type="protein sequence ID" value="SIR64309.1"/>
    <property type="molecule type" value="Genomic_DNA"/>
</dbReference>
<gene>
    <name evidence="3" type="ORF">SAMN05445060_0208</name>
</gene>
<keyword evidence="1" id="KW-0732">Signal</keyword>
<evidence type="ECO:0000256" key="1">
    <source>
        <dbReference type="SAM" id="SignalP"/>
    </source>
</evidence>
<evidence type="ECO:0000313" key="3">
    <source>
        <dbReference type="EMBL" id="SIR64309.1"/>
    </source>
</evidence>
<name>A0A1N7CL52_9NOCA</name>
<proteinExistence type="predicted"/>
<evidence type="ECO:0000259" key="2">
    <source>
        <dbReference type="Pfam" id="PF05305"/>
    </source>
</evidence>
<feature type="domain" description="DUF732" evidence="2">
    <location>
        <begin position="50"/>
        <end position="119"/>
    </location>
</feature>
<accession>A0A1N7CL52</accession>
<dbReference type="AlphaFoldDB" id="A0A1N7CL52"/>
<evidence type="ECO:0000313" key="4">
    <source>
        <dbReference type="Proteomes" id="UP000186218"/>
    </source>
</evidence>
<keyword evidence="4" id="KW-1185">Reference proteome</keyword>
<dbReference type="RefSeq" id="WP_159441813.1">
    <property type="nucleotide sequence ID" value="NZ_FTNT01000001.1"/>
</dbReference>
<reference evidence="3 4" key="1">
    <citation type="submission" date="2017-01" db="EMBL/GenBank/DDBJ databases">
        <authorList>
            <person name="Mah S.A."/>
            <person name="Swanson W.J."/>
            <person name="Moy G.W."/>
            <person name="Vacquier V.D."/>
        </authorList>
    </citation>
    <scope>NUCLEOTIDE SEQUENCE [LARGE SCALE GENOMIC DNA]</scope>
    <source>
        <strain evidence="3 4">CPCC 203464</strain>
    </source>
</reference>
<dbReference type="OrthoDB" id="4465211at2"/>
<sequence length="127" mass="12756">MKRAVVLTLAVGALALAGCGDNGSDSSGGAGASASKAIDNATSAALDARDSGFLAALRAGNLTFGDDGKMVDTAKQACSDFKDGKSATDVRGSVGQSSGLDADKSRNFIRIAVPAYCADQVTKLFDF</sequence>
<feature type="chain" id="PRO_5039055506" description="DUF732 domain-containing protein" evidence="1">
    <location>
        <begin position="18"/>
        <end position="127"/>
    </location>
</feature>
<dbReference type="Pfam" id="PF05305">
    <property type="entry name" value="DUF732"/>
    <property type="match status" value="1"/>
</dbReference>